<keyword evidence="3" id="KW-1185">Reference proteome</keyword>
<dbReference type="GO" id="GO:0046872">
    <property type="term" value="F:metal ion binding"/>
    <property type="evidence" value="ECO:0007669"/>
    <property type="project" value="InterPro"/>
</dbReference>
<feature type="domain" description="Peptidase M16 C-terminal" evidence="1">
    <location>
        <begin position="186"/>
        <end position="357"/>
    </location>
</feature>
<dbReference type="OrthoDB" id="9811314at2"/>
<accession>A0A514CJL1</accession>
<dbReference type="KEGG" id="echi:FKX85_13390"/>
<dbReference type="InterPro" id="IPR050361">
    <property type="entry name" value="MPP/UQCRC_Complex"/>
</dbReference>
<dbReference type="Proteomes" id="UP000316614">
    <property type="component" value="Chromosome"/>
</dbReference>
<proteinExistence type="predicted"/>
<dbReference type="SUPFAM" id="SSF63411">
    <property type="entry name" value="LuxS/MPP-like metallohydrolase"/>
    <property type="match status" value="2"/>
</dbReference>
<gene>
    <name evidence="2" type="ORF">FKX85_13390</name>
</gene>
<evidence type="ECO:0000313" key="2">
    <source>
        <dbReference type="EMBL" id="QDH79970.1"/>
    </source>
</evidence>
<dbReference type="InterPro" id="IPR007863">
    <property type="entry name" value="Peptidase_M16_C"/>
</dbReference>
<dbReference type="PANTHER" id="PTHR11851">
    <property type="entry name" value="METALLOPROTEASE"/>
    <property type="match status" value="1"/>
</dbReference>
<dbReference type="AlphaFoldDB" id="A0A514CJL1"/>
<evidence type="ECO:0000313" key="3">
    <source>
        <dbReference type="Proteomes" id="UP000316614"/>
    </source>
</evidence>
<sequence length="424" mass="48852">MTVLDRSKAPDFKIPESIELTKPIKRTLKNGVPLYFIPTPEIDAIKVEIITESNKQLLPEEDGLVPFFTLNMLLEGTKSMSSPELDNFFDHYASEVDTISTFEQQGVSLLTTKKHFLSVLPVFRSLLTEAVFPEKELEKRKSQKALTITMQQEQNGARANQLYRKVLFGTTHPFGFISEERHVNAVTKEKLADYYQEKFLISPELFVIGNLNDLEITRIMEAFEDLTIHRSQRKPDEFIIWPEKRLTEVKDKAVQSSLRLGQHLIPKTHPDYHALTVFNTILGGYFGSRLIKNIREDKGYTYGIYSSIGSLEKSDYWVVMADVQKGYADEVINEVYSEIEKLKTIPVCPEELEIVRNFMAGHFLSSFSNVFDLINRFKAIHYAGLDYDFYEEQLQFFKNFTPEQVMESGKKYFDTGNIIEVVVG</sequence>
<dbReference type="Pfam" id="PF05193">
    <property type="entry name" value="Peptidase_M16_C"/>
    <property type="match status" value="1"/>
</dbReference>
<dbReference type="PANTHER" id="PTHR11851:SF224">
    <property type="entry name" value="PROCESSING PROTEASE"/>
    <property type="match status" value="1"/>
</dbReference>
<dbReference type="InterPro" id="IPR011249">
    <property type="entry name" value="Metalloenz_LuxS/M16"/>
</dbReference>
<protein>
    <submittedName>
        <fullName evidence="2">Insulinase family protein</fullName>
    </submittedName>
</protein>
<dbReference type="EMBL" id="CP041253">
    <property type="protein sequence ID" value="QDH79970.1"/>
    <property type="molecule type" value="Genomic_DNA"/>
</dbReference>
<dbReference type="Gene3D" id="3.30.830.10">
    <property type="entry name" value="Metalloenzyme, LuxS/M16 peptidase-like"/>
    <property type="match status" value="2"/>
</dbReference>
<organism evidence="2 3">
    <name type="scientific">Echinicola soli</name>
    <dbReference type="NCBI Taxonomy" id="2591634"/>
    <lineage>
        <taxon>Bacteria</taxon>
        <taxon>Pseudomonadati</taxon>
        <taxon>Bacteroidota</taxon>
        <taxon>Cytophagia</taxon>
        <taxon>Cytophagales</taxon>
        <taxon>Cyclobacteriaceae</taxon>
        <taxon>Echinicola</taxon>
    </lineage>
</organism>
<dbReference type="RefSeq" id="WP_141615207.1">
    <property type="nucleotide sequence ID" value="NZ_CP041253.1"/>
</dbReference>
<evidence type="ECO:0000259" key="1">
    <source>
        <dbReference type="Pfam" id="PF05193"/>
    </source>
</evidence>
<name>A0A514CJL1_9BACT</name>
<reference evidence="2 3" key="1">
    <citation type="submission" date="2019-06" db="EMBL/GenBank/DDBJ databases">
        <title>Echinicola alkalisoli sp. nov. isolated from saline soil.</title>
        <authorList>
            <person name="Sun J.-Q."/>
            <person name="Xu L."/>
        </authorList>
    </citation>
    <scope>NUCLEOTIDE SEQUENCE [LARGE SCALE GENOMIC DNA]</scope>
    <source>
        <strain evidence="2 3">LN3S3</strain>
    </source>
</reference>